<evidence type="ECO:0000313" key="1">
    <source>
        <dbReference type="EMBL" id="KAI3702394.1"/>
    </source>
</evidence>
<organism evidence="1 2">
    <name type="scientific">Arctium lappa</name>
    <name type="common">Greater burdock</name>
    <name type="synonym">Lappa major</name>
    <dbReference type="NCBI Taxonomy" id="4217"/>
    <lineage>
        <taxon>Eukaryota</taxon>
        <taxon>Viridiplantae</taxon>
        <taxon>Streptophyta</taxon>
        <taxon>Embryophyta</taxon>
        <taxon>Tracheophyta</taxon>
        <taxon>Spermatophyta</taxon>
        <taxon>Magnoliopsida</taxon>
        <taxon>eudicotyledons</taxon>
        <taxon>Gunneridae</taxon>
        <taxon>Pentapetalae</taxon>
        <taxon>asterids</taxon>
        <taxon>campanulids</taxon>
        <taxon>Asterales</taxon>
        <taxon>Asteraceae</taxon>
        <taxon>Carduoideae</taxon>
        <taxon>Cardueae</taxon>
        <taxon>Arctiinae</taxon>
        <taxon>Arctium</taxon>
    </lineage>
</organism>
<reference evidence="2" key="1">
    <citation type="journal article" date="2022" name="Mol. Ecol. Resour.">
        <title>The genomes of chicory, endive, great burdock and yacon provide insights into Asteraceae palaeo-polyploidization history and plant inulin production.</title>
        <authorList>
            <person name="Fan W."/>
            <person name="Wang S."/>
            <person name="Wang H."/>
            <person name="Wang A."/>
            <person name="Jiang F."/>
            <person name="Liu H."/>
            <person name="Zhao H."/>
            <person name="Xu D."/>
            <person name="Zhang Y."/>
        </authorList>
    </citation>
    <scope>NUCLEOTIDE SEQUENCE [LARGE SCALE GENOMIC DNA]</scope>
    <source>
        <strain evidence="2">cv. Niubang</strain>
    </source>
</reference>
<accession>A0ACB8ZXG0</accession>
<reference evidence="1 2" key="2">
    <citation type="journal article" date="2022" name="Mol. Ecol. Resour.">
        <title>The genomes of chicory, endive, great burdock and yacon provide insights into Asteraceae paleo-polyploidization history and plant inulin production.</title>
        <authorList>
            <person name="Fan W."/>
            <person name="Wang S."/>
            <person name="Wang H."/>
            <person name="Wang A."/>
            <person name="Jiang F."/>
            <person name="Liu H."/>
            <person name="Zhao H."/>
            <person name="Xu D."/>
            <person name="Zhang Y."/>
        </authorList>
    </citation>
    <scope>NUCLEOTIDE SEQUENCE [LARGE SCALE GENOMIC DNA]</scope>
    <source>
        <strain evidence="2">cv. Niubang</strain>
    </source>
</reference>
<name>A0ACB8ZXG0_ARCLA</name>
<sequence>MEKMIVPLKKTTWYSALVEKTMRTYVEDAMTLRREEKTRPEQNKSVGLEPRRKLNDIRAWKKARRTVEERWNWKPQTT</sequence>
<dbReference type="Proteomes" id="UP001055879">
    <property type="component" value="Linkage Group LG09"/>
</dbReference>
<comment type="caution">
    <text evidence="1">The sequence shown here is derived from an EMBL/GenBank/DDBJ whole genome shotgun (WGS) entry which is preliminary data.</text>
</comment>
<proteinExistence type="predicted"/>
<gene>
    <name evidence="1" type="ORF">L6452_28132</name>
</gene>
<protein>
    <submittedName>
        <fullName evidence="1">Uncharacterized protein</fullName>
    </submittedName>
</protein>
<keyword evidence="2" id="KW-1185">Reference proteome</keyword>
<evidence type="ECO:0000313" key="2">
    <source>
        <dbReference type="Proteomes" id="UP001055879"/>
    </source>
</evidence>
<dbReference type="EMBL" id="CM042055">
    <property type="protein sequence ID" value="KAI3702394.1"/>
    <property type="molecule type" value="Genomic_DNA"/>
</dbReference>